<reference evidence="2" key="2">
    <citation type="journal article" date="2015" name="Data Brief">
        <title>Shoot transcriptome of the giant reed, Arundo donax.</title>
        <authorList>
            <person name="Barrero R.A."/>
            <person name="Guerrero F.D."/>
            <person name="Moolhuijzen P."/>
            <person name="Goolsby J.A."/>
            <person name="Tidwell J."/>
            <person name="Bellgard S.E."/>
            <person name="Bellgard M.I."/>
        </authorList>
    </citation>
    <scope>NUCLEOTIDE SEQUENCE</scope>
    <source>
        <tissue evidence="2">Shoot tissue taken approximately 20 cm above the soil surface</tissue>
    </source>
</reference>
<feature type="region of interest" description="Disordered" evidence="1">
    <location>
        <begin position="1"/>
        <end position="22"/>
    </location>
</feature>
<name>A0A0A9AW41_ARUDO</name>
<protein>
    <submittedName>
        <fullName evidence="2">Uncharacterized protein</fullName>
    </submittedName>
</protein>
<evidence type="ECO:0000256" key="1">
    <source>
        <dbReference type="SAM" id="MobiDB-lite"/>
    </source>
</evidence>
<proteinExistence type="predicted"/>
<reference evidence="2" key="1">
    <citation type="submission" date="2014-09" db="EMBL/GenBank/DDBJ databases">
        <authorList>
            <person name="Magalhaes I.L.F."/>
            <person name="Oliveira U."/>
            <person name="Santos F.R."/>
            <person name="Vidigal T.H.D.A."/>
            <person name="Brescovit A.D."/>
            <person name="Santos A.J."/>
        </authorList>
    </citation>
    <scope>NUCLEOTIDE SEQUENCE</scope>
    <source>
        <tissue evidence="2">Shoot tissue taken approximately 20 cm above the soil surface</tissue>
    </source>
</reference>
<evidence type="ECO:0000313" key="2">
    <source>
        <dbReference type="EMBL" id="JAD53090.1"/>
    </source>
</evidence>
<sequence length="22" mass="2428">MVSVYDPQVTEEQVARFSGTSP</sequence>
<organism evidence="2">
    <name type="scientific">Arundo donax</name>
    <name type="common">Giant reed</name>
    <name type="synonym">Donax arundinaceus</name>
    <dbReference type="NCBI Taxonomy" id="35708"/>
    <lineage>
        <taxon>Eukaryota</taxon>
        <taxon>Viridiplantae</taxon>
        <taxon>Streptophyta</taxon>
        <taxon>Embryophyta</taxon>
        <taxon>Tracheophyta</taxon>
        <taxon>Spermatophyta</taxon>
        <taxon>Magnoliopsida</taxon>
        <taxon>Liliopsida</taxon>
        <taxon>Poales</taxon>
        <taxon>Poaceae</taxon>
        <taxon>PACMAD clade</taxon>
        <taxon>Arundinoideae</taxon>
        <taxon>Arundineae</taxon>
        <taxon>Arundo</taxon>
    </lineage>
</organism>
<accession>A0A0A9AW41</accession>
<dbReference type="EMBL" id="GBRH01244805">
    <property type="protein sequence ID" value="JAD53090.1"/>
    <property type="molecule type" value="Transcribed_RNA"/>
</dbReference>
<dbReference type="AlphaFoldDB" id="A0A0A9AW41"/>